<keyword evidence="4 7" id="KW-0812">Transmembrane</keyword>
<comment type="subcellular location">
    <subcellularLocation>
        <location evidence="1 7">Cell membrane</location>
        <topology evidence="1 7">Multi-pass membrane protein</topology>
    </subcellularLocation>
</comment>
<dbReference type="InterPro" id="IPR051393">
    <property type="entry name" value="ABC_transporter_permease"/>
</dbReference>
<feature type="transmembrane region" description="Helical" evidence="7">
    <location>
        <begin position="153"/>
        <end position="176"/>
    </location>
</feature>
<dbReference type="Proteomes" id="UP000563151">
    <property type="component" value="Unassembled WGS sequence"/>
</dbReference>
<accession>A0A923J0C0</accession>
<evidence type="ECO:0000256" key="1">
    <source>
        <dbReference type="ARBA" id="ARBA00004651"/>
    </source>
</evidence>
<dbReference type="InterPro" id="IPR000515">
    <property type="entry name" value="MetI-like"/>
</dbReference>
<feature type="transmembrane region" description="Helical" evidence="7">
    <location>
        <begin position="197"/>
        <end position="218"/>
    </location>
</feature>
<evidence type="ECO:0000259" key="8">
    <source>
        <dbReference type="PROSITE" id="PS50928"/>
    </source>
</evidence>
<dbReference type="Pfam" id="PF00528">
    <property type="entry name" value="BPD_transp_1"/>
    <property type="match status" value="1"/>
</dbReference>
<organism evidence="9 10">
    <name type="scientific">Clostridium tetanomorphum</name>
    <dbReference type="NCBI Taxonomy" id="1553"/>
    <lineage>
        <taxon>Bacteria</taxon>
        <taxon>Bacillati</taxon>
        <taxon>Bacillota</taxon>
        <taxon>Clostridia</taxon>
        <taxon>Eubacteriales</taxon>
        <taxon>Clostridiaceae</taxon>
        <taxon>Clostridium</taxon>
    </lineage>
</organism>
<dbReference type="AlphaFoldDB" id="A0A923J0C0"/>
<dbReference type="PANTHER" id="PTHR30193:SF37">
    <property type="entry name" value="INNER MEMBRANE ABC TRANSPORTER PERMEASE PROTEIN YCJO"/>
    <property type="match status" value="1"/>
</dbReference>
<evidence type="ECO:0000256" key="3">
    <source>
        <dbReference type="ARBA" id="ARBA00022475"/>
    </source>
</evidence>
<evidence type="ECO:0000313" key="10">
    <source>
        <dbReference type="Proteomes" id="UP000563151"/>
    </source>
</evidence>
<gene>
    <name evidence="9" type="ORF">HGG79_08955</name>
</gene>
<evidence type="ECO:0000313" key="9">
    <source>
        <dbReference type="EMBL" id="MBC2397902.1"/>
    </source>
</evidence>
<protein>
    <submittedName>
        <fullName evidence="9">Sugar ABC transporter permease</fullName>
    </submittedName>
</protein>
<feature type="transmembrane region" description="Helical" evidence="7">
    <location>
        <begin position="259"/>
        <end position="281"/>
    </location>
</feature>
<dbReference type="GO" id="GO:0005886">
    <property type="term" value="C:plasma membrane"/>
    <property type="evidence" value="ECO:0007669"/>
    <property type="project" value="UniProtKB-SubCell"/>
</dbReference>
<dbReference type="PANTHER" id="PTHR30193">
    <property type="entry name" value="ABC TRANSPORTER PERMEASE PROTEIN"/>
    <property type="match status" value="1"/>
</dbReference>
<keyword evidence="2 7" id="KW-0813">Transport</keyword>
<keyword evidence="3" id="KW-1003">Cell membrane</keyword>
<name>A0A923J0C0_CLOTT</name>
<comment type="caution">
    <text evidence="9">The sequence shown here is derived from an EMBL/GenBank/DDBJ whole genome shotgun (WGS) entry which is preliminary data.</text>
</comment>
<evidence type="ECO:0000256" key="6">
    <source>
        <dbReference type="ARBA" id="ARBA00023136"/>
    </source>
</evidence>
<proteinExistence type="inferred from homology"/>
<dbReference type="EMBL" id="JAAZWO010000008">
    <property type="protein sequence ID" value="MBC2397902.1"/>
    <property type="molecule type" value="Genomic_DNA"/>
</dbReference>
<dbReference type="CDD" id="cd06261">
    <property type="entry name" value="TM_PBP2"/>
    <property type="match status" value="1"/>
</dbReference>
<dbReference type="Gene3D" id="1.10.3720.10">
    <property type="entry name" value="MetI-like"/>
    <property type="match status" value="1"/>
</dbReference>
<evidence type="ECO:0000256" key="2">
    <source>
        <dbReference type="ARBA" id="ARBA00022448"/>
    </source>
</evidence>
<dbReference type="PROSITE" id="PS50928">
    <property type="entry name" value="ABC_TM1"/>
    <property type="match status" value="1"/>
</dbReference>
<evidence type="ECO:0000256" key="4">
    <source>
        <dbReference type="ARBA" id="ARBA00022692"/>
    </source>
</evidence>
<dbReference type="RefSeq" id="WP_035146980.1">
    <property type="nucleotide sequence ID" value="NZ_JAAZWO010000008.1"/>
</dbReference>
<sequence>MDKNSGKWFVIFVAPVLFAFVVVVLIPVIMGLIYSFTSWNGIGNHAKWVGLSNYIEIIKNDKVFFTSFLFTVKFAIVSVITINFIGFLLALLVTRGLKMSNFLRGTFFLPNLIGGLILGFIWQFIFTKGFDFLGAALKVDFLRGWLADPKTGFWGLVILMSWQMSGYMMVIYISALQNISDDLIEAAKIDGASSGQILKHIILPLVSPAFTIGIFLTLSNSFKLYDQNLSLTAGGPYNSTEMLAMNIYNSAFKYNEFGIAQAKAIIFLIIIATITLTQMYYSKKKEVEM</sequence>
<feature type="transmembrane region" description="Helical" evidence="7">
    <location>
        <begin position="105"/>
        <end position="125"/>
    </location>
</feature>
<reference evidence="9 10" key="1">
    <citation type="submission" date="2020-04" db="EMBL/GenBank/DDBJ databases">
        <title>Genomic insights into acetone-butanol-ethanol (ABE) fermentation by sequencing solventogenic clostridia strains.</title>
        <authorList>
            <person name="Brown S."/>
        </authorList>
    </citation>
    <scope>NUCLEOTIDE SEQUENCE [LARGE SCALE GENOMIC DNA]</scope>
    <source>
        <strain evidence="9 10">DJ011</strain>
    </source>
</reference>
<dbReference type="InterPro" id="IPR035906">
    <property type="entry name" value="MetI-like_sf"/>
</dbReference>
<dbReference type="SUPFAM" id="SSF161098">
    <property type="entry name" value="MetI-like"/>
    <property type="match status" value="1"/>
</dbReference>
<comment type="similarity">
    <text evidence="7">Belongs to the binding-protein-dependent transport system permease family.</text>
</comment>
<keyword evidence="10" id="KW-1185">Reference proteome</keyword>
<keyword evidence="6 7" id="KW-0472">Membrane</keyword>
<evidence type="ECO:0000256" key="5">
    <source>
        <dbReference type="ARBA" id="ARBA00022989"/>
    </source>
</evidence>
<feature type="transmembrane region" description="Helical" evidence="7">
    <location>
        <begin position="9"/>
        <end position="34"/>
    </location>
</feature>
<evidence type="ECO:0000256" key="7">
    <source>
        <dbReference type="RuleBase" id="RU363032"/>
    </source>
</evidence>
<feature type="domain" description="ABC transmembrane type-1" evidence="8">
    <location>
        <begin position="68"/>
        <end position="278"/>
    </location>
</feature>
<keyword evidence="5 7" id="KW-1133">Transmembrane helix</keyword>
<feature type="transmembrane region" description="Helical" evidence="7">
    <location>
        <begin position="68"/>
        <end position="93"/>
    </location>
</feature>
<dbReference type="GO" id="GO:0055085">
    <property type="term" value="P:transmembrane transport"/>
    <property type="evidence" value="ECO:0007669"/>
    <property type="project" value="InterPro"/>
</dbReference>